<dbReference type="InterPro" id="IPR050832">
    <property type="entry name" value="Bact_Acetyltransf"/>
</dbReference>
<evidence type="ECO:0000313" key="5">
    <source>
        <dbReference type="Proteomes" id="UP000234789"/>
    </source>
</evidence>
<dbReference type="Proteomes" id="UP000234789">
    <property type="component" value="Unassembled WGS sequence"/>
</dbReference>
<proteinExistence type="predicted"/>
<dbReference type="Gene3D" id="3.40.630.30">
    <property type="match status" value="1"/>
</dbReference>
<organism evidence="4 5">
    <name type="scientific">Paenibacillus pasadenensis</name>
    <dbReference type="NCBI Taxonomy" id="217090"/>
    <lineage>
        <taxon>Bacteria</taxon>
        <taxon>Bacillati</taxon>
        <taxon>Bacillota</taxon>
        <taxon>Bacilli</taxon>
        <taxon>Bacillales</taxon>
        <taxon>Paenibacillaceae</taxon>
        <taxon>Paenibacillus</taxon>
    </lineage>
</organism>
<name>A0A2N5N0U1_9BACL</name>
<comment type="caution">
    <text evidence="4">The sequence shown here is derived from an EMBL/GenBank/DDBJ whole genome shotgun (WGS) entry which is preliminary data.</text>
</comment>
<reference evidence="4 5" key="1">
    <citation type="submission" date="2017-05" db="EMBL/GenBank/DDBJ databases">
        <title>Functional genome analysis of Paenibacillus pasadenensis strain R16: insights on endophytic life style and antifungal activity.</title>
        <authorList>
            <person name="Passera A."/>
            <person name="Marcolungo L."/>
            <person name="Casati P."/>
            <person name="Brasca M."/>
            <person name="Quaglino F."/>
            <person name="Delledonne M."/>
        </authorList>
    </citation>
    <scope>NUCLEOTIDE SEQUENCE [LARGE SCALE GENOMIC DNA]</scope>
    <source>
        <strain evidence="4 5">R16</strain>
    </source>
</reference>
<feature type="domain" description="N-acetyltransferase" evidence="3">
    <location>
        <begin position="1"/>
        <end position="150"/>
    </location>
</feature>
<dbReference type="InterPro" id="IPR016181">
    <property type="entry name" value="Acyl_CoA_acyltransferase"/>
</dbReference>
<dbReference type="RefSeq" id="WP_101808428.1">
    <property type="nucleotide sequence ID" value="NZ_NFEZ01000004.1"/>
</dbReference>
<dbReference type="InterPro" id="IPR000182">
    <property type="entry name" value="GNAT_dom"/>
</dbReference>
<dbReference type="SUPFAM" id="SSF55729">
    <property type="entry name" value="Acyl-CoA N-acyltransferases (Nat)"/>
    <property type="match status" value="1"/>
</dbReference>
<evidence type="ECO:0000313" key="4">
    <source>
        <dbReference type="EMBL" id="PLT43951.1"/>
    </source>
</evidence>
<dbReference type="AlphaFoldDB" id="A0A2N5N0U1"/>
<evidence type="ECO:0000259" key="3">
    <source>
        <dbReference type="PROSITE" id="PS51186"/>
    </source>
</evidence>
<evidence type="ECO:0000256" key="1">
    <source>
        <dbReference type="ARBA" id="ARBA00022679"/>
    </source>
</evidence>
<dbReference type="GO" id="GO:0016747">
    <property type="term" value="F:acyltransferase activity, transferring groups other than amino-acyl groups"/>
    <property type="evidence" value="ECO:0007669"/>
    <property type="project" value="InterPro"/>
</dbReference>
<keyword evidence="2" id="KW-0012">Acyltransferase</keyword>
<dbReference type="PANTHER" id="PTHR43877">
    <property type="entry name" value="AMINOALKYLPHOSPHONATE N-ACETYLTRANSFERASE-RELATED-RELATED"/>
    <property type="match status" value="1"/>
</dbReference>
<dbReference type="EMBL" id="NFEZ01000004">
    <property type="protein sequence ID" value="PLT43951.1"/>
    <property type="molecule type" value="Genomic_DNA"/>
</dbReference>
<keyword evidence="1 4" id="KW-0808">Transferase</keyword>
<evidence type="ECO:0000256" key="2">
    <source>
        <dbReference type="ARBA" id="ARBA00023315"/>
    </source>
</evidence>
<dbReference type="PROSITE" id="PS51186">
    <property type="entry name" value="GNAT"/>
    <property type="match status" value="1"/>
</dbReference>
<dbReference type="CDD" id="cd04301">
    <property type="entry name" value="NAT_SF"/>
    <property type="match status" value="1"/>
</dbReference>
<keyword evidence="5" id="KW-1185">Reference proteome</keyword>
<dbReference type="PANTHER" id="PTHR43877:SF2">
    <property type="entry name" value="AMINOALKYLPHOSPHONATE N-ACETYLTRANSFERASE-RELATED"/>
    <property type="match status" value="1"/>
</dbReference>
<sequence>MIERAKREDLPAILSLQRLAYLSEAELYDGMAIPPLTQTLEELEQDHREGVVLIVVEGGDIVGSVRAKRDGDSVRIGKLIVHPSAQNRGLGKRLLLEAERLWPDAARAELFMGHRSMKNLAFYRKLGYEPFKERLVDERLTLVFLEKRLPKRERRDEE</sequence>
<protein>
    <submittedName>
        <fullName evidence="4">Histone acetyltransferase HPA2</fullName>
    </submittedName>
</protein>
<accession>A0A2N5N0U1</accession>
<dbReference type="Pfam" id="PF13508">
    <property type="entry name" value="Acetyltransf_7"/>
    <property type="match status" value="1"/>
</dbReference>
<gene>
    <name evidence="4" type="ORF">B8V81_2382</name>
</gene>